<evidence type="ECO:0000256" key="15">
    <source>
        <dbReference type="RuleBase" id="RU364099"/>
    </source>
</evidence>
<evidence type="ECO:0000256" key="10">
    <source>
        <dbReference type="ARBA" id="ARBA00022726"/>
    </source>
</evidence>
<evidence type="ECO:0000256" key="2">
    <source>
        <dbReference type="ARBA" id="ARBA00004496"/>
    </source>
</evidence>
<evidence type="ECO:0000256" key="3">
    <source>
        <dbReference type="ARBA" id="ARBA00004669"/>
    </source>
</evidence>
<protein>
    <recommendedName>
        <fullName evidence="5 15">Hypoxanthine phosphoribosyltransferase</fullName>
        <ecNumber evidence="5 15">2.4.2.8</ecNumber>
    </recommendedName>
</protein>
<reference evidence="17 18" key="1">
    <citation type="submission" date="2022-10" db="EMBL/GenBank/DDBJ databases">
        <title>Comparative genomics and taxonomic characterization of three novel marine species of genus Reichenbachiella exhibiting antioxidant and polysaccharide degradation activities.</title>
        <authorList>
            <person name="Muhammad N."/>
            <person name="Lee Y.-J."/>
            <person name="Ko J."/>
            <person name="Kim S.-G."/>
        </authorList>
    </citation>
    <scope>NUCLEOTIDE SEQUENCE [LARGE SCALE GENOMIC DNA]</scope>
    <source>
        <strain evidence="17 18">ABR2-5</strain>
    </source>
</reference>
<keyword evidence="10 15" id="KW-0660">Purine salvage</keyword>
<dbReference type="Gene3D" id="3.40.50.2020">
    <property type="match status" value="1"/>
</dbReference>
<evidence type="ECO:0000256" key="7">
    <source>
        <dbReference type="ARBA" id="ARBA00022676"/>
    </source>
</evidence>
<evidence type="ECO:0000313" key="18">
    <source>
        <dbReference type="Proteomes" id="UP001300692"/>
    </source>
</evidence>
<evidence type="ECO:0000256" key="13">
    <source>
        <dbReference type="ARBA" id="ARBA00048811"/>
    </source>
</evidence>
<evidence type="ECO:0000256" key="11">
    <source>
        <dbReference type="ARBA" id="ARBA00022741"/>
    </source>
</evidence>
<dbReference type="InterPro" id="IPR005904">
    <property type="entry name" value="Hxn_phspho_trans"/>
</dbReference>
<evidence type="ECO:0000256" key="6">
    <source>
        <dbReference type="ARBA" id="ARBA00022490"/>
    </source>
</evidence>
<dbReference type="SUPFAM" id="SSF53271">
    <property type="entry name" value="PRTase-like"/>
    <property type="match status" value="1"/>
</dbReference>
<dbReference type="EMBL" id="JAOYOD010000001">
    <property type="protein sequence ID" value="MCV9388568.1"/>
    <property type="molecule type" value="Genomic_DNA"/>
</dbReference>
<organism evidence="17 18">
    <name type="scientific">Reichenbachiella ulvae</name>
    <dbReference type="NCBI Taxonomy" id="2980104"/>
    <lineage>
        <taxon>Bacteria</taxon>
        <taxon>Pseudomonadati</taxon>
        <taxon>Bacteroidota</taxon>
        <taxon>Cytophagia</taxon>
        <taxon>Cytophagales</taxon>
        <taxon>Reichenbachiellaceae</taxon>
        <taxon>Reichenbachiella</taxon>
    </lineage>
</organism>
<dbReference type="PANTHER" id="PTHR43340">
    <property type="entry name" value="HYPOXANTHINE-GUANINE PHOSPHORIBOSYLTRANSFERASE"/>
    <property type="match status" value="1"/>
</dbReference>
<evidence type="ECO:0000256" key="9">
    <source>
        <dbReference type="ARBA" id="ARBA00022723"/>
    </source>
</evidence>
<accession>A0ABT3CYD6</accession>
<feature type="domain" description="Phosphoribosyltransferase" evidence="16">
    <location>
        <begin position="21"/>
        <end position="168"/>
    </location>
</feature>
<dbReference type="PANTHER" id="PTHR43340:SF1">
    <property type="entry name" value="HYPOXANTHINE PHOSPHORIBOSYLTRANSFERASE"/>
    <property type="match status" value="1"/>
</dbReference>
<proteinExistence type="inferred from homology"/>
<keyword evidence="6 15" id="KW-0963">Cytoplasm</keyword>
<evidence type="ECO:0000256" key="1">
    <source>
        <dbReference type="ARBA" id="ARBA00001946"/>
    </source>
</evidence>
<evidence type="ECO:0000256" key="8">
    <source>
        <dbReference type="ARBA" id="ARBA00022679"/>
    </source>
</evidence>
<keyword evidence="9 15" id="KW-0479">Metal-binding</keyword>
<dbReference type="Pfam" id="PF00156">
    <property type="entry name" value="Pribosyltran"/>
    <property type="match status" value="1"/>
</dbReference>
<keyword evidence="18" id="KW-1185">Reference proteome</keyword>
<evidence type="ECO:0000256" key="5">
    <source>
        <dbReference type="ARBA" id="ARBA00011895"/>
    </source>
</evidence>
<dbReference type="Proteomes" id="UP001300692">
    <property type="component" value="Unassembled WGS sequence"/>
</dbReference>
<evidence type="ECO:0000313" key="17">
    <source>
        <dbReference type="EMBL" id="MCV9388568.1"/>
    </source>
</evidence>
<dbReference type="InterPro" id="IPR050408">
    <property type="entry name" value="HGPRT"/>
</dbReference>
<comment type="cofactor">
    <cofactor evidence="1 15">
        <name>Mg(2+)</name>
        <dbReference type="ChEBI" id="CHEBI:18420"/>
    </cofactor>
</comment>
<sequence>MPKKIPEMIQIKDKQFKKYLSKEEIQETVQQLAAQVSEEYEGKELVLLGILNGCFLFLSDLVREMKTDPEISFLKLSSYEGSESSGQVKQLIGLDEGLDGKHVLIVEDIVDTGNTLEHIISSLENEGAESVKVCTLLLKPDVYSKDIAIDYVGREIPNDFVVGYGMDYDGQGRSLEHLYQLEKA</sequence>
<dbReference type="NCBIfam" id="TIGR01203">
    <property type="entry name" value="HGPRTase"/>
    <property type="match status" value="1"/>
</dbReference>
<dbReference type="InterPro" id="IPR000836">
    <property type="entry name" value="PRTase_dom"/>
</dbReference>
<comment type="catalytic activity">
    <reaction evidence="14">
        <text>IMP + diphosphate = hypoxanthine + 5-phospho-alpha-D-ribose 1-diphosphate</text>
        <dbReference type="Rhea" id="RHEA:17973"/>
        <dbReference type="ChEBI" id="CHEBI:17368"/>
        <dbReference type="ChEBI" id="CHEBI:33019"/>
        <dbReference type="ChEBI" id="CHEBI:58017"/>
        <dbReference type="ChEBI" id="CHEBI:58053"/>
        <dbReference type="EC" id="2.4.2.8"/>
    </reaction>
    <physiologicalReaction direction="right-to-left" evidence="14">
        <dbReference type="Rhea" id="RHEA:17975"/>
    </physiologicalReaction>
</comment>
<evidence type="ECO:0000256" key="12">
    <source>
        <dbReference type="ARBA" id="ARBA00022842"/>
    </source>
</evidence>
<comment type="subcellular location">
    <subcellularLocation>
        <location evidence="2 15">Cytoplasm</location>
    </subcellularLocation>
</comment>
<keyword evidence="12 15" id="KW-0460">Magnesium</keyword>
<gene>
    <name evidence="17" type="primary">hpt</name>
    <name evidence="17" type="ORF">N7U62_17920</name>
</gene>
<dbReference type="InterPro" id="IPR029057">
    <property type="entry name" value="PRTase-like"/>
</dbReference>
<keyword evidence="8 15" id="KW-0808">Transferase</keyword>
<evidence type="ECO:0000256" key="4">
    <source>
        <dbReference type="ARBA" id="ARBA00008391"/>
    </source>
</evidence>
<dbReference type="CDD" id="cd06223">
    <property type="entry name" value="PRTases_typeI"/>
    <property type="match status" value="1"/>
</dbReference>
<comment type="pathway">
    <text evidence="3 15">Purine metabolism; IMP biosynthesis via salvage pathway; IMP from hypoxanthine: step 1/1.</text>
</comment>
<dbReference type="GO" id="GO:0016757">
    <property type="term" value="F:glycosyltransferase activity"/>
    <property type="evidence" value="ECO:0007669"/>
    <property type="project" value="UniProtKB-KW"/>
</dbReference>
<name>A0ABT3CYD6_9BACT</name>
<evidence type="ECO:0000256" key="14">
    <source>
        <dbReference type="ARBA" id="ARBA00049402"/>
    </source>
</evidence>
<evidence type="ECO:0000259" key="16">
    <source>
        <dbReference type="Pfam" id="PF00156"/>
    </source>
</evidence>
<keyword evidence="11 15" id="KW-0547">Nucleotide-binding</keyword>
<keyword evidence="7 15" id="KW-0328">Glycosyltransferase</keyword>
<comment type="catalytic activity">
    <reaction evidence="13">
        <text>GMP + diphosphate = guanine + 5-phospho-alpha-D-ribose 1-diphosphate</text>
        <dbReference type="Rhea" id="RHEA:25424"/>
        <dbReference type="ChEBI" id="CHEBI:16235"/>
        <dbReference type="ChEBI" id="CHEBI:33019"/>
        <dbReference type="ChEBI" id="CHEBI:58017"/>
        <dbReference type="ChEBI" id="CHEBI:58115"/>
        <dbReference type="EC" id="2.4.2.8"/>
    </reaction>
    <physiologicalReaction direction="right-to-left" evidence="13">
        <dbReference type="Rhea" id="RHEA:25426"/>
    </physiologicalReaction>
</comment>
<comment type="caution">
    <text evidence="17">The sequence shown here is derived from an EMBL/GenBank/DDBJ whole genome shotgun (WGS) entry which is preliminary data.</text>
</comment>
<dbReference type="RefSeq" id="WP_264139442.1">
    <property type="nucleotide sequence ID" value="NZ_JAOYOD010000001.1"/>
</dbReference>
<dbReference type="EC" id="2.4.2.8" evidence="5 15"/>
<comment type="similarity">
    <text evidence="4 15">Belongs to the purine/pyrimidine phosphoribosyltransferase family.</text>
</comment>